<dbReference type="RefSeq" id="WP_019924282.1">
    <property type="nucleotide sequence ID" value="NZ_CP140152.1"/>
</dbReference>
<dbReference type="InterPro" id="IPR042098">
    <property type="entry name" value="TauD-like_sf"/>
</dbReference>
<evidence type="ECO:0000256" key="1">
    <source>
        <dbReference type="ARBA" id="ARBA00001954"/>
    </source>
</evidence>
<dbReference type="GeneID" id="43166719"/>
<comment type="cofactor">
    <cofactor evidence="1">
        <name>Fe(2+)</name>
        <dbReference type="ChEBI" id="CHEBI:29033"/>
    </cofactor>
</comment>
<dbReference type="EMBL" id="CP140152">
    <property type="protein sequence ID" value="WQH07376.1"/>
    <property type="molecule type" value="Genomic_DNA"/>
</dbReference>
<keyword evidence="3" id="KW-0045">Antibiotic biosynthesis</keyword>
<dbReference type="Proteomes" id="UP001326110">
    <property type="component" value="Chromosome"/>
</dbReference>
<evidence type="ECO:0000256" key="3">
    <source>
        <dbReference type="ARBA" id="ARBA00023194"/>
    </source>
</evidence>
<keyword evidence="5" id="KW-0223">Dioxygenase</keyword>
<gene>
    <name evidence="5" type="ORF">SR858_13860</name>
</gene>
<dbReference type="PANTHER" id="PTHR10696:SF56">
    <property type="entry name" value="TAUD_TFDA-LIKE DOMAIN-CONTAINING PROTEIN"/>
    <property type="match status" value="1"/>
</dbReference>
<evidence type="ECO:0000256" key="2">
    <source>
        <dbReference type="ARBA" id="ARBA00023002"/>
    </source>
</evidence>
<evidence type="ECO:0000313" key="5">
    <source>
        <dbReference type="EMBL" id="WQH07376.1"/>
    </source>
</evidence>
<reference evidence="5 6" key="1">
    <citation type="submission" date="2023-11" db="EMBL/GenBank/DDBJ databases">
        <title>MicrobeMod: A computational toolkit for identifying prokaryotic methylation and restriction-modification with nanopore sequencing.</title>
        <authorList>
            <person name="Crits-Christoph A."/>
            <person name="Kang S.C."/>
            <person name="Lee H."/>
            <person name="Ostrov N."/>
        </authorList>
    </citation>
    <scope>NUCLEOTIDE SEQUENCE [LARGE SCALE GENOMIC DNA]</scope>
    <source>
        <strain evidence="5 6">ATCC 25935</strain>
    </source>
</reference>
<dbReference type="GO" id="GO:0051213">
    <property type="term" value="F:dioxygenase activity"/>
    <property type="evidence" value="ECO:0007669"/>
    <property type="project" value="UniProtKB-KW"/>
</dbReference>
<dbReference type="InterPro" id="IPR050411">
    <property type="entry name" value="AlphaKG_dependent_hydroxylases"/>
</dbReference>
<dbReference type="Gene3D" id="3.60.130.10">
    <property type="entry name" value="Clavaminate synthase-like"/>
    <property type="match status" value="1"/>
</dbReference>
<feature type="domain" description="TauD/TfdA-like" evidence="4">
    <location>
        <begin position="95"/>
        <end position="309"/>
    </location>
</feature>
<organism evidence="5 6">
    <name type="scientific">Duganella zoogloeoides</name>
    <dbReference type="NCBI Taxonomy" id="75659"/>
    <lineage>
        <taxon>Bacteria</taxon>
        <taxon>Pseudomonadati</taxon>
        <taxon>Pseudomonadota</taxon>
        <taxon>Betaproteobacteria</taxon>
        <taxon>Burkholderiales</taxon>
        <taxon>Oxalobacteraceae</taxon>
        <taxon>Telluria group</taxon>
        <taxon>Duganella</taxon>
    </lineage>
</organism>
<name>A0ABZ0Y7E9_9BURK</name>
<accession>A0ABZ0Y7E9</accession>
<dbReference type="PANTHER" id="PTHR10696">
    <property type="entry name" value="GAMMA-BUTYROBETAINE HYDROXYLASE-RELATED"/>
    <property type="match status" value="1"/>
</dbReference>
<keyword evidence="6" id="KW-1185">Reference proteome</keyword>
<evidence type="ECO:0000259" key="4">
    <source>
        <dbReference type="Pfam" id="PF02668"/>
    </source>
</evidence>
<protein>
    <submittedName>
        <fullName evidence="5">TauD/TfdA family dioxygenase</fullName>
    </submittedName>
</protein>
<dbReference type="SUPFAM" id="SSF51197">
    <property type="entry name" value="Clavaminate synthase-like"/>
    <property type="match status" value="1"/>
</dbReference>
<evidence type="ECO:0000313" key="6">
    <source>
        <dbReference type="Proteomes" id="UP001326110"/>
    </source>
</evidence>
<keyword evidence="2" id="KW-0560">Oxidoreductase</keyword>
<dbReference type="Pfam" id="PF02668">
    <property type="entry name" value="TauD"/>
    <property type="match status" value="1"/>
</dbReference>
<proteinExistence type="predicted"/>
<sequence>MGIALQQSPQVFVNQRNFDWGQDQAAIIALVGRYFSDFNGNGFYPHPDEVALQRELLAVPSLRCLQRYIAGAEARGLAITGLGLAGLEEAPRNAVLYAIALSLGFPTSTDQRTQRVAWDIRARPGSAQKSSFVTFSERVGSADMHTDSSFYPMPEEQFLLYVVTAARCGGGASLLIGVDDIYAELQRTEAGRAACALLFETPLPFRVPSVYAASDEQVEIEMAPVFERHGAQLTMRWRYDSLLKGLAARPTLDTPAVRSALELLHEVIEQRAPRFSQQLPDDTLLWANNRRSLHGRADYTDPARHLIRIRIADTPNAERIGPSGISAD</sequence>
<dbReference type="InterPro" id="IPR003819">
    <property type="entry name" value="TauD/TfdA-like"/>
</dbReference>